<dbReference type="RefSeq" id="WP_068660082.1">
    <property type="nucleotide sequence ID" value="NZ_CP017770.1"/>
</dbReference>
<dbReference type="KEGG" id="pcx:LPB68_10150"/>
<dbReference type="STRING" id="1763538.LPB68_10150"/>
<dbReference type="AlphaFoldDB" id="A0A167BW53"/>
<dbReference type="SUPFAM" id="SSF54593">
    <property type="entry name" value="Glyoxalase/Bleomycin resistance protein/Dihydroxybiphenyl dioxygenase"/>
    <property type="match status" value="1"/>
</dbReference>
<feature type="domain" description="VOC" evidence="1">
    <location>
        <begin position="6"/>
        <end position="120"/>
    </location>
</feature>
<dbReference type="PROSITE" id="PS51819">
    <property type="entry name" value="VOC"/>
    <property type="match status" value="1"/>
</dbReference>
<dbReference type="CDD" id="cd06587">
    <property type="entry name" value="VOC"/>
    <property type="match status" value="1"/>
</dbReference>
<protein>
    <submittedName>
        <fullName evidence="2">Lactoylglutathione lyase</fullName>
    </submittedName>
</protein>
<sequence>MSLIGEIHYFRIPVISLEESVKWYIECLGFHLRRQNEELAVFELKEGPLLVLVKADINSRGHFLINGKPEFSVGFTCPEIHKFHQQLIEQNVEVDEIIEEDGHFYFHFYDPSNNKLQVHW</sequence>
<dbReference type="InterPro" id="IPR004360">
    <property type="entry name" value="Glyas_Fos-R_dOase_dom"/>
</dbReference>
<evidence type="ECO:0000313" key="2">
    <source>
        <dbReference type="EMBL" id="OAB72510.1"/>
    </source>
</evidence>
<accession>A0A167BW53</accession>
<keyword evidence="2" id="KW-0456">Lyase</keyword>
<proteinExistence type="predicted"/>
<organism evidence="2 3">
    <name type="scientific">Paenibacillus crassostreae</name>
    <dbReference type="NCBI Taxonomy" id="1763538"/>
    <lineage>
        <taxon>Bacteria</taxon>
        <taxon>Bacillati</taxon>
        <taxon>Bacillota</taxon>
        <taxon>Bacilli</taxon>
        <taxon>Bacillales</taxon>
        <taxon>Paenibacillaceae</taxon>
        <taxon>Paenibacillus</taxon>
    </lineage>
</organism>
<dbReference type="GO" id="GO:0016829">
    <property type="term" value="F:lyase activity"/>
    <property type="evidence" value="ECO:0007669"/>
    <property type="project" value="UniProtKB-KW"/>
</dbReference>
<comment type="caution">
    <text evidence="2">The sequence shown here is derived from an EMBL/GenBank/DDBJ whole genome shotgun (WGS) entry which is preliminary data.</text>
</comment>
<dbReference type="OrthoDB" id="291991at2"/>
<dbReference type="InterPro" id="IPR037523">
    <property type="entry name" value="VOC_core"/>
</dbReference>
<gene>
    <name evidence="2" type="ORF">PNBC_16595</name>
</gene>
<dbReference type="Gene3D" id="3.10.180.10">
    <property type="entry name" value="2,3-Dihydroxybiphenyl 1,2-Dioxygenase, domain 1"/>
    <property type="match status" value="1"/>
</dbReference>
<reference evidence="2 3" key="1">
    <citation type="submission" date="2016-02" db="EMBL/GenBank/DDBJ databases">
        <title>Paenibacillus sp. LPB0068, isolated from Crassostrea gigas.</title>
        <authorList>
            <person name="Shin S.-K."/>
            <person name="Yi H."/>
        </authorList>
    </citation>
    <scope>NUCLEOTIDE SEQUENCE [LARGE SCALE GENOMIC DNA]</scope>
    <source>
        <strain evidence="2 3">LPB0068</strain>
    </source>
</reference>
<dbReference type="InterPro" id="IPR029068">
    <property type="entry name" value="Glyas_Bleomycin-R_OHBP_Dase"/>
</dbReference>
<evidence type="ECO:0000313" key="3">
    <source>
        <dbReference type="Proteomes" id="UP000077134"/>
    </source>
</evidence>
<keyword evidence="3" id="KW-1185">Reference proteome</keyword>
<evidence type="ECO:0000259" key="1">
    <source>
        <dbReference type="PROSITE" id="PS51819"/>
    </source>
</evidence>
<dbReference type="Pfam" id="PF00903">
    <property type="entry name" value="Glyoxalase"/>
    <property type="match status" value="1"/>
</dbReference>
<dbReference type="EMBL" id="LSFN01000035">
    <property type="protein sequence ID" value="OAB72510.1"/>
    <property type="molecule type" value="Genomic_DNA"/>
</dbReference>
<dbReference type="Proteomes" id="UP000077134">
    <property type="component" value="Unassembled WGS sequence"/>
</dbReference>
<name>A0A167BW53_9BACL</name>